<proteinExistence type="predicted"/>
<organism evidence="1 2">
    <name type="scientific">Anas platyrhynchos</name>
    <name type="common">Mallard</name>
    <name type="synonym">Anas boschas</name>
    <dbReference type="NCBI Taxonomy" id="8839"/>
    <lineage>
        <taxon>Eukaryota</taxon>
        <taxon>Metazoa</taxon>
        <taxon>Chordata</taxon>
        <taxon>Craniata</taxon>
        <taxon>Vertebrata</taxon>
        <taxon>Euteleostomi</taxon>
        <taxon>Archelosauria</taxon>
        <taxon>Archosauria</taxon>
        <taxon>Dinosauria</taxon>
        <taxon>Saurischia</taxon>
        <taxon>Theropoda</taxon>
        <taxon>Coelurosauria</taxon>
        <taxon>Aves</taxon>
        <taxon>Neognathae</taxon>
        <taxon>Galloanserae</taxon>
        <taxon>Anseriformes</taxon>
        <taxon>Anatidae</taxon>
        <taxon>Anatinae</taxon>
        <taxon>Anas</taxon>
    </lineage>
</organism>
<dbReference type="Proteomes" id="UP000296049">
    <property type="component" value="Unassembled WGS sequence"/>
</dbReference>
<evidence type="ECO:0000313" key="1">
    <source>
        <dbReference type="EMBL" id="EOB06615.1"/>
    </source>
</evidence>
<accession>R0LXR5</accession>
<gene>
    <name evidence="1" type="ORF">Anapl_09310</name>
</gene>
<name>R0LXR5_ANAPL</name>
<sequence length="260" mass="29098">MGIPELLHPEVPGGFPHSKPYSAAGFSVWALIEKAADLQSWSTVNDHHAEEGGKLPTFLGFFDSLGENWAYEHKVTTFSTEIHFQFDTKRQKDDKSLQTCQNFQPSMYLRILPFFNYQPIQTLRNADSFRVVQHRTKHLQVTSDTALALAASQEEDLLSNSVWMPGHTNSMAKTTHTKLKDVQVLLREIESCAKEPLVLPSITTWGEIDPLMDRAFGLDVRVQAVRVPPALTVPFQPPGYSPTALSPISKQEAGLLRTAQ</sequence>
<keyword evidence="2" id="KW-1185">Reference proteome</keyword>
<dbReference type="EMBL" id="KB742592">
    <property type="protein sequence ID" value="EOB06615.1"/>
    <property type="molecule type" value="Genomic_DNA"/>
</dbReference>
<dbReference type="AlphaFoldDB" id="R0LXR5"/>
<evidence type="ECO:0000313" key="2">
    <source>
        <dbReference type="Proteomes" id="UP000296049"/>
    </source>
</evidence>
<protein>
    <submittedName>
        <fullName evidence="1">Uncharacterized protein</fullName>
    </submittedName>
</protein>
<reference evidence="2" key="1">
    <citation type="journal article" date="2013" name="Nat. Genet.">
        <title>The duck genome and transcriptome provide insight into an avian influenza virus reservoir species.</title>
        <authorList>
            <person name="Huang Y."/>
            <person name="Li Y."/>
            <person name="Burt D.W."/>
            <person name="Chen H."/>
            <person name="Zhang Y."/>
            <person name="Qian W."/>
            <person name="Kim H."/>
            <person name="Gan S."/>
            <person name="Zhao Y."/>
            <person name="Li J."/>
            <person name="Yi K."/>
            <person name="Feng H."/>
            <person name="Zhu P."/>
            <person name="Li B."/>
            <person name="Liu Q."/>
            <person name="Fairley S."/>
            <person name="Magor K.E."/>
            <person name="Du Z."/>
            <person name="Hu X."/>
            <person name="Goodman L."/>
            <person name="Tafer H."/>
            <person name="Vignal A."/>
            <person name="Lee T."/>
            <person name="Kim K.W."/>
            <person name="Sheng Z."/>
            <person name="An Y."/>
            <person name="Searle S."/>
            <person name="Herrero J."/>
            <person name="Groenen M.A."/>
            <person name="Crooijmans R.P."/>
            <person name="Faraut T."/>
            <person name="Cai Q."/>
            <person name="Webster R.G."/>
            <person name="Aldridge J.R."/>
            <person name="Warren W.C."/>
            <person name="Bartschat S."/>
            <person name="Kehr S."/>
            <person name="Marz M."/>
            <person name="Stadler P.F."/>
            <person name="Smith J."/>
            <person name="Kraus R.H."/>
            <person name="Zhao Y."/>
            <person name="Ren L."/>
            <person name="Fei J."/>
            <person name="Morisson M."/>
            <person name="Kaiser P."/>
            <person name="Griffin D.K."/>
            <person name="Rao M."/>
            <person name="Pitel F."/>
            <person name="Wang J."/>
            <person name="Li N."/>
        </authorList>
    </citation>
    <scope>NUCLEOTIDE SEQUENCE [LARGE SCALE GENOMIC DNA]</scope>
</reference>